<feature type="domain" description="TPPC8 second Ig-like" evidence="1">
    <location>
        <begin position="787"/>
        <end position="896"/>
    </location>
</feature>
<evidence type="ECO:0000313" key="4">
    <source>
        <dbReference type="Proteomes" id="UP000187283"/>
    </source>
</evidence>
<evidence type="ECO:0000259" key="1">
    <source>
        <dbReference type="Pfam" id="PF24544"/>
    </source>
</evidence>
<dbReference type="AlphaFoldDB" id="A0A1R1XMI0"/>
<dbReference type="STRING" id="133412.A0A1R1XMI0"/>
<dbReference type="InterPro" id="IPR058541">
    <property type="entry name" value="Ig_TPPC8_1st"/>
</dbReference>
<protein>
    <submittedName>
        <fullName evidence="3">Trafficking protein particle complex subunit 8</fullName>
    </submittedName>
</protein>
<reference evidence="3 4" key="1">
    <citation type="submission" date="2017-01" db="EMBL/GenBank/DDBJ databases">
        <authorList>
            <person name="Mah S.A."/>
            <person name="Swanson W.J."/>
            <person name="Moy G.W."/>
            <person name="Vacquier V.D."/>
        </authorList>
    </citation>
    <scope>NUCLEOTIDE SEQUENCE [LARGE SCALE GENOMIC DNA]</scope>
    <source>
        <strain evidence="3 4">GSMNP</strain>
    </source>
</reference>
<name>A0A1R1XMI0_9FUNG</name>
<keyword evidence="4" id="KW-1185">Reference proteome</keyword>
<dbReference type="InterPro" id="IPR058538">
    <property type="entry name" value="Ig_TPPC8_2nd"/>
</dbReference>
<dbReference type="GO" id="GO:1990072">
    <property type="term" value="C:TRAPPIII protein complex"/>
    <property type="evidence" value="ECO:0007669"/>
    <property type="project" value="TreeGrafter"/>
</dbReference>
<gene>
    <name evidence="3" type="ORF">AYI70_g7021</name>
</gene>
<feature type="domain" description="TPPC8 first Ig-like" evidence="2">
    <location>
        <begin position="636"/>
        <end position="784"/>
    </location>
</feature>
<dbReference type="Pfam" id="PF12739">
    <property type="entry name" value="TRAPPC-Trs85"/>
    <property type="match status" value="1"/>
</dbReference>
<dbReference type="Proteomes" id="UP000187283">
    <property type="component" value="Unassembled WGS sequence"/>
</dbReference>
<evidence type="ECO:0000313" key="3">
    <source>
        <dbReference type="EMBL" id="OMJ15806.1"/>
    </source>
</evidence>
<dbReference type="OrthoDB" id="437922at2759"/>
<proteinExistence type="predicted"/>
<dbReference type="Pfam" id="PF24544">
    <property type="entry name" value="Ig_TPPC8_2nd"/>
    <property type="match status" value="1"/>
</dbReference>
<accession>A0A1R1XMI0</accession>
<dbReference type="EMBL" id="LSSN01002549">
    <property type="protein sequence ID" value="OMJ15806.1"/>
    <property type="molecule type" value="Genomic_DNA"/>
</dbReference>
<dbReference type="InterPro" id="IPR024420">
    <property type="entry name" value="TRAPP_III_complex_Trs85"/>
</dbReference>
<dbReference type="Pfam" id="PF24545">
    <property type="entry name" value="Ig_TPPC8_1st"/>
    <property type="match status" value="1"/>
</dbReference>
<dbReference type="PANTHER" id="PTHR12975">
    <property type="entry name" value="TRANSPORT PROTEIN TRAPP"/>
    <property type="match status" value="1"/>
</dbReference>
<comment type="caution">
    <text evidence="3">The sequence shown here is derived from an EMBL/GenBank/DDBJ whole genome shotgun (WGS) entry which is preliminary data.</text>
</comment>
<organism evidence="3 4">
    <name type="scientific">Smittium culicis</name>
    <dbReference type="NCBI Taxonomy" id="133412"/>
    <lineage>
        <taxon>Eukaryota</taxon>
        <taxon>Fungi</taxon>
        <taxon>Fungi incertae sedis</taxon>
        <taxon>Zoopagomycota</taxon>
        <taxon>Kickxellomycotina</taxon>
        <taxon>Harpellomycetes</taxon>
        <taxon>Harpellales</taxon>
        <taxon>Legeriomycetaceae</taxon>
        <taxon>Smittium</taxon>
    </lineage>
</organism>
<dbReference type="PANTHER" id="PTHR12975:SF6">
    <property type="entry name" value="TRAFFICKING PROTEIN PARTICLE COMPLEX SUBUNIT 8"/>
    <property type="match status" value="1"/>
</dbReference>
<evidence type="ECO:0000259" key="2">
    <source>
        <dbReference type="Pfam" id="PF24545"/>
    </source>
</evidence>
<sequence length="948" mass="107335">MKLEEKYRSGIDLVVSSFSPRILTVTTNKINEIATQNGFDSFCDLLKPFGRDVQVNSRIIDGEGASFYLDSLSVKFIDDCGNKKETNPSKKELSQWINSSFNEGVLDSPTQNYDPPLAYPWYTVFSNNWINTIGETSFQAFEHPIITLFIASLDDENPYASFKEMLNHSLYEKARKSLYNGGEMIVYYLLVSYKPEPSASQGSEDVAESGKNLEKRKAIYSELKKRLGSNTAFLEISVQSESTPSSENLWAKFTASNLNVINEFEFGKNISLESIDEIRRTVKQIISEGLISHMQRQILLLGEQTSSVRKGLTGRLFSAGRKYFSTGNNKLATKSTDDYGEVFYFRGSTEMKLRKLADYLFMLKGYRIALPVYNTASREFLSDKSWKCHAGSQEMIGICKLLEEKKQARNFAEPSLKNALESYKKSVWQSDLYSFRSVILYSEICKDIECYKLAISILLQLEKSTNSLCCALFLENVSQLCTYIGRSRKAILYNHLAAMKYSLGNEPEHSYRCYKIEKNSEFLSLWKKSSAEANSLMSILSIKLGDTLQSFECFKSLANNILLDESHQNYNLQELSRLYNTVNSGPQSPNLTAADIELIAPIVSKDTVRLYLSPNSDGIDNISKWSNSGAKPVPSDSKNKVFCSPKELINLLVILENPLKVPITLNNISLLFDYDPEDGSSELITPESLQPPIESISLEPLAKTMLSIQINAPCKGSVYIKGFQYLLNDTIPQSRSLAMDGVRLNDTLKQRTQIVYKDQIYPQVSVLNELPYLSIKLCNFPDSLISGQVVKVYISINNVGSVPVNFITIWTSHPNFFYADDSNMITTPKGSDLENAIELDNSSFYYFEEFEGDCNIFTRKIDNSLVYNHTKKISFDKPICPGDEIKIPVWMRGDRIGPYSFGFIVGYPHMSPKKLLFNEMRTFSIEEICDIDASLQINRTHSRKSHLN</sequence>